<reference evidence="15 16" key="1">
    <citation type="submission" date="2020-01" db="EMBL/GenBank/DDBJ databases">
        <title>Polyphasic characterisation and genomic insights into a novel alkali tolerant bacterium VR-M41.</title>
        <authorList>
            <person name="Vemuluri V.R."/>
        </authorList>
    </citation>
    <scope>NUCLEOTIDE SEQUENCE [LARGE SCALE GENOMIC DNA]</scope>
    <source>
        <strain evidence="15 16">VR-M41</strain>
    </source>
</reference>
<evidence type="ECO:0000313" key="15">
    <source>
        <dbReference type="EMBL" id="NGZ76828.1"/>
    </source>
</evidence>
<evidence type="ECO:0000256" key="6">
    <source>
        <dbReference type="ARBA" id="ARBA00022960"/>
    </source>
</evidence>
<dbReference type="InterPro" id="IPR036138">
    <property type="entry name" value="PBP_dimer_sf"/>
</dbReference>
<dbReference type="SUPFAM" id="SSF56601">
    <property type="entry name" value="beta-lactamase/transpeptidase-like"/>
    <property type="match status" value="1"/>
</dbReference>
<dbReference type="PANTHER" id="PTHR30627">
    <property type="entry name" value="PEPTIDOGLYCAN D,D-TRANSPEPTIDASE"/>
    <property type="match status" value="1"/>
</dbReference>
<dbReference type="Gene3D" id="3.40.710.10">
    <property type="entry name" value="DD-peptidase/beta-lactamase superfamily"/>
    <property type="match status" value="1"/>
</dbReference>
<evidence type="ECO:0000256" key="2">
    <source>
        <dbReference type="ARBA" id="ARBA00004236"/>
    </source>
</evidence>
<feature type="region of interest" description="Disordered" evidence="11">
    <location>
        <begin position="661"/>
        <end position="680"/>
    </location>
</feature>
<dbReference type="InterPro" id="IPR005311">
    <property type="entry name" value="PBP_dimer"/>
</dbReference>
<evidence type="ECO:0000256" key="10">
    <source>
        <dbReference type="ARBA" id="ARBA00023316"/>
    </source>
</evidence>
<name>A0ABX0F938_9BACL</name>
<comment type="similarity">
    <text evidence="3">Belongs to the transpeptidase family.</text>
</comment>
<keyword evidence="4" id="KW-1003">Cell membrane</keyword>
<keyword evidence="16" id="KW-1185">Reference proteome</keyword>
<evidence type="ECO:0000256" key="5">
    <source>
        <dbReference type="ARBA" id="ARBA00022692"/>
    </source>
</evidence>
<keyword evidence="6" id="KW-0133">Cell shape</keyword>
<evidence type="ECO:0000256" key="8">
    <source>
        <dbReference type="ARBA" id="ARBA00022989"/>
    </source>
</evidence>
<dbReference type="PANTHER" id="PTHR30627:SF2">
    <property type="entry name" value="PEPTIDOGLYCAN D,D-TRANSPEPTIDASE MRDA"/>
    <property type="match status" value="1"/>
</dbReference>
<feature type="domain" description="Penicillin-binding protein transpeptidase" evidence="13">
    <location>
        <begin position="315"/>
        <end position="647"/>
    </location>
</feature>
<evidence type="ECO:0000256" key="3">
    <source>
        <dbReference type="ARBA" id="ARBA00007171"/>
    </source>
</evidence>
<comment type="subcellular location">
    <subcellularLocation>
        <location evidence="2">Cell membrane</location>
    </subcellularLocation>
    <subcellularLocation>
        <location evidence="1">Membrane</location>
        <topology evidence="1">Single-pass membrane protein</topology>
    </subcellularLocation>
</comment>
<evidence type="ECO:0000256" key="7">
    <source>
        <dbReference type="ARBA" id="ARBA00022984"/>
    </source>
</evidence>
<evidence type="ECO:0000259" key="14">
    <source>
        <dbReference type="Pfam" id="PF03717"/>
    </source>
</evidence>
<keyword evidence="5 12" id="KW-0812">Transmembrane</keyword>
<dbReference type="Proteomes" id="UP000800303">
    <property type="component" value="Unassembled WGS sequence"/>
</dbReference>
<evidence type="ECO:0000259" key="13">
    <source>
        <dbReference type="Pfam" id="PF00905"/>
    </source>
</evidence>
<dbReference type="Pfam" id="PF03717">
    <property type="entry name" value="PBP_dimer"/>
    <property type="match status" value="1"/>
</dbReference>
<dbReference type="SUPFAM" id="SSF56519">
    <property type="entry name" value="Penicillin binding protein dimerisation domain"/>
    <property type="match status" value="1"/>
</dbReference>
<keyword evidence="7" id="KW-0573">Peptidoglycan synthesis</keyword>
<dbReference type="EMBL" id="JAAFGS010000005">
    <property type="protein sequence ID" value="NGZ76828.1"/>
    <property type="molecule type" value="Genomic_DNA"/>
</dbReference>
<keyword evidence="10" id="KW-0961">Cell wall biogenesis/degradation</keyword>
<dbReference type="InterPro" id="IPR012338">
    <property type="entry name" value="Beta-lactam/transpept-like"/>
</dbReference>
<dbReference type="InterPro" id="IPR050515">
    <property type="entry name" value="Beta-lactam/transpept"/>
</dbReference>
<dbReference type="Pfam" id="PF00905">
    <property type="entry name" value="Transpeptidase"/>
    <property type="match status" value="1"/>
</dbReference>
<feature type="domain" description="Penicillin-binding protein dimerisation" evidence="14">
    <location>
        <begin position="66"/>
        <end position="269"/>
    </location>
</feature>
<keyword evidence="9 12" id="KW-0472">Membrane</keyword>
<evidence type="ECO:0000256" key="1">
    <source>
        <dbReference type="ARBA" id="ARBA00004167"/>
    </source>
</evidence>
<evidence type="ECO:0000313" key="16">
    <source>
        <dbReference type="Proteomes" id="UP000800303"/>
    </source>
</evidence>
<comment type="caution">
    <text evidence="15">The sequence shown here is derived from an EMBL/GenBank/DDBJ whole genome shotgun (WGS) entry which is preliminary data.</text>
</comment>
<feature type="transmembrane region" description="Helical" evidence="12">
    <location>
        <begin position="20"/>
        <end position="38"/>
    </location>
</feature>
<evidence type="ECO:0000256" key="11">
    <source>
        <dbReference type="SAM" id="MobiDB-lite"/>
    </source>
</evidence>
<evidence type="ECO:0000256" key="9">
    <source>
        <dbReference type="ARBA" id="ARBA00023136"/>
    </source>
</evidence>
<keyword evidence="8 12" id="KW-1133">Transmembrane helix</keyword>
<dbReference type="RefSeq" id="WP_166276040.1">
    <property type="nucleotide sequence ID" value="NZ_JAAFGS010000005.1"/>
</dbReference>
<sequence length="680" mass="75929">MKIWTREEQDDHRTRKNFSIRMSLFFFTVFVIFAVIIVRTASLQFVEAPKLQQEAKERATQDIPMKPVRGTIFSADGARLAYSEPTQSLYITFEQDFSQGKGLESRPKLDAALKEILEVFEQKGKPNVPNPVMADWIGKKQLDVENKMNYGYAQRLAKTDLSDDEIAYFKENKYKYKGLLTFEVAEETTRRYDSDTVAVQTIGYVKRFGSVLDIDYYKTISKTLKQQTDQGLQYTKDEAVGYFGLEQQYQEELRGKNGYRKIGVNMQNTAEGVEEVVAPVKGYNIWSTINKNIQLKTEEAMRNQLRKLPKAISASAVAMEVDTGKVVTMANLPDFDPNVYRTGSISDADYHASEYAYLNGAIRSKPTNDTGKKAESVVYLGSTIKPLSVLIGLEEGLITPNTYYNDTGVAEYGKGDDKIRNAGSHAYGGMGPSRAIQKSSNTFMVKMIGERFFLRDGANSLNIWDKHMKEFGLGVKTGVDLPDEWAGKADYLTETEGSGSPLSRMVFASFGQKGRYTTMQLAQYTTMLANRGKRMEPHLVSKITDSEGNLVKPIKPRVLDEVSFPDPYWDIVQNGMRTEVDQSFGDFGYDFARKTGTSTQGTKPNLFDNGVFIAYAPRENPKLAVAVMVPEGGFGSESAAPIARAIFDAYDEEYGLDGVPKKSLEKAEEGAEGEAVQAGE</sequence>
<evidence type="ECO:0000256" key="12">
    <source>
        <dbReference type="SAM" id="Phobius"/>
    </source>
</evidence>
<proteinExistence type="inferred from homology"/>
<organism evidence="15 16">
    <name type="scientific">Saccharibacillus alkalitolerans</name>
    <dbReference type="NCBI Taxonomy" id="2705290"/>
    <lineage>
        <taxon>Bacteria</taxon>
        <taxon>Bacillati</taxon>
        <taxon>Bacillota</taxon>
        <taxon>Bacilli</taxon>
        <taxon>Bacillales</taxon>
        <taxon>Paenibacillaceae</taxon>
        <taxon>Saccharibacillus</taxon>
    </lineage>
</organism>
<accession>A0ABX0F938</accession>
<dbReference type="Gene3D" id="3.90.1310.10">
    <property type="entry name" value="Penicillin-binding protein 2a (Domain 2)"/>
    <property type="match status" value="1"/>
</dbReference>
<gene>
    <name evidence="15" type="ORF">GYN08_16005</name>
</gene>
<evidence type="ECO:0000256" key="4">
    <source>
        <dbReference type="ARBA" id="ARBA00022475"/>
    </source>
</evidence>
<dbReference type="InterPro" id="IPR001460">
    <property type="entry name" value="PCN-bd_Tpept"/>
</dbReference>
<protein>
    <submittedName>
        <fullName evidence="15">Penicillin-binding protein 2</fullName>
    </submittedName>
</protein>